<evidence type="ECO:0000256" key="1">
    <source>
        <dbReference type="SAM" id="MobiDB-lite"/>
    </source>
</evidence>
<feature type="compositionally biased region" description="Polar residues" evidence="1">
    <location>
        <begin position="153"/>
        <end position="166"/>
    </location>
</feature>
<keyword evidence="3" id="KW-1185">Reference proteome</keyword>
<feature type="compositionally biased region" description="Basic residues" evidence="1">
    <location>
        <begin position="123"/>
        <end position="133"/>
    </location>
</feature>
<dbReference type="GeneID" id="140691242"/>
<evidence type="ECO:0000313" key="4">
    <source>
        <dbReference type="RefSeq" id="XP_072810355.1"/>
    </source>
</evidence>
<name>A0ABM5CNY4_VICPA</name>
<accession>A0ABM5CNY4</accession>
<dbReference type="Proteomes" id="UP001652581">
    <property type="component" value="Chromosome 34"/>
</dbReference>
<dbReference type="Pfam" id="PF00620">
    <property type="entry name" value="RhoGAP"/>
    <property type="match status" value="1"/>
</dbReference>
<dbReference type="PANTHER" id="PTHR23179">
    <property type="entry name" value="T-CELL ACTIVATION RHO GTPASE ACTIVATING PROTEIN-RELATED"/>
    <property type="match status" value="1"/>
</dbReference>
<dbReference type="InterPro" id="IPR000198">
    <property type="entry name" value="RhoGAP_dom"/>
</dbReference>
<protein>
    <submittedName>
        <fullName evidence="4">Rho GTPase-activating protein 20-like</fullName>
    </submittedName>
</protein>
<reference evidence="4" key="1">
    <citation type="submission" date="2025-08" db="UniProtKB">
        <authorList>
            <consortium name="RefSeq"/>
        </authorList>
    </citation>
    <scope>IDENTIFICATION</scope>
</reference>
<organism evidence="3 4">
    <name type="scientific">Vicugna pacos</name>
    <name type="common">Alpaca</name>
    <name type="synonym">Lama pacos</name>
    <dbReference type="NCBI Taxonomy" id="30538"/>
    <lineage>
        <taxon>Eukaryota</taxon>
        <taxon>Metazoa</taxon>
        <taxon>Chordata</taxon>
        <taxon>Craniata</taxon>
        <taxon>Vertebrata</taxon>
        <taxon>Euteleostomi</taxon>
        <taxon>Mammalia</taxon>
        <taxon>Eutheria</taxon>
        <taxon>Laurasiatheria</taxon>
        <taxon>Artiodactyla</taxon>
        <taxon>Tylopoda</taxon>
        <taxon>Camelidae</taxon>
        <taxon>Vicugna</taxon>
    </lineage>
</organism>
<dbReference type="InterPro" id="IPR000159">
    <property type="entry name" value="RA_dom"/>
</dbReference>
<dbReference type="PROSITE" id="PS50200">
    <property type="entry name" value="RA"/>
    <property type="match status" value="1"/>
</dbReference>
<dbReference type="SUPFAM" id="SSF54236">
    <property type="entry name" value="Ubiquitin-like"/>
    <property type="match status" value="1"/>
</dbReference>
<dbReference type="InterPro" id="IPR029071">
    <property type="entry name" value="Ubiquitin-like_domsf"/>
</dbReference>
<proteinExistence type="predicted"/>
<dbReference type="RefSeq" id="XP_072810355.1">
    <property type="nucleotide sequence ID" value="XM_072954254.1"/>
</dbReference>
<evidence type="ECO:0000313" key="3">
    <source>
        <dbReference type="Proteomes" id="UP001652581"/>
    </source>
</evidence>
<dbReference type="Gene3D" id="1.10.555.10">
    <property type="entry name" value="Rho GTPase activation protein"/>
    <property type="match status" value="1"/>
</dbReference>
<dbReference type="InterPro" id="IPR008936">
    <property type="entry name" value="Rho_GTPase_activation_prot"/>
</dbReference>
<gene>
    <name evidence="4" type="primary">LOC140691242</name>
</gene>
<sequence>MYRTPQKGFYVQLMSNVSHFFKQSITIRILNTHTVNDVINLSLSKLGITGSEKDYQLWVTAGKKKASYPLTGHEHPHGIKISHLPATALLPQGLEDSTSPSALLEAILLEKRSPEIQGQFVLKPRHPARSQQRRGHETANRSSVRNWAFWRRPSTQQDNQRQTPPSAKLTQLFGAPPGDVCEEDKLPAPVLAFGPAAKSHLRHLFGVLHNIEQHSTFNQMTAYNLARCIAPSVSVHLMPPAHNYKRISQRR</sequence>
<feature type="domain" description="Ras-associating" evidence="2">
    <location>
        <begin position="23"/>
        <end position="85"/>
    </location>
</feature>
<evidence type="ECO:0000259" key="2">
    <source>
        <dbReference type="PROSITE" id="PS50200"/>
    </source>
</evidence>
<dbReference type="Pfam" id="PF00788">
    <property type="entry name" value="RA"/>
    <property type="match status" value="1"/>
</dbReference>
<dbReference type="PANTHER" id="PTHR23179:SF37">
    <property type="entry name" value="1700006A11RIK PROTEIN"/>
    <property type="match status" value="1"/>
</dbReference>
<feature type="region of interest" description="Disordered" evidence="1">
    <location>
        <begin position="123"/>
        <end position="166"/>
    </location>
</feature>
<dbReference type="SUPFAM" id="SSF48350">
    <property type="entry name" value="GTPase activation domain, GAP"/>
    <property type="match status" value="1"/>
</dbReference>